<comment type="caution">
    <text evidence="16">The sequence shown here is derived from an EMBL/GenBank/DDBJ whole genome shotgun (WGS) entry which is preliminary data.</text>
</comment>
<feature type="disulfide bond" evidence="13">
    <location>
        <begin position="80"/>
        <end position="89"/>
    </location>
</feature>
<dbReference type="PROSITE" id="PS51438">
    <property type="entry name" value="ALBUMIN_2"/>
    <property type="match status" value="3"/>
</dbReference>
<dbReference type="Pfam" id="PF00273">
    <property type="entry name" value="Serum_albumin"/>
    <property type="match status" value="3"/>
</dbReference>
<evidence type="ECO:0000256" key="11">
    <source>
        <dbReference type="ARBA" id="ARBA00039343"/>
    </source>
</evidence>
<feature type="disulfide bond" evidence="13">
    <location>
        <begin position="504"/>
        <end position="515"/>
    </location>
</feature>
<keyword evidence="3 12" id="KW-0479">Metal-binding</keyword>
<dbReference type="EMBL" id="VXBP01007319">
    <property type="protein sequence ID" value="NXO00573.1"/>
    <property type="molecule type" value="Genomic_DNA"/>
</dbReference>
<sequence>MKWVTLISFIFLLSSAKSWNLQRVARDADHKSEIAHRYNDLKEETFKAVTMITFAQYLQRCSYDGLSKLVKDVVDLAQKCVANEDAPDCTKSLPSIFLDEICQVEKLRDSYGAMADCCAKADPERNECFLSFKVPEPDFVQPYVRPSADVICTEYQDNRVALLGNFIYAVARRHPFMYAPTILSLAVDYEHGLQDCCKQSDIGTCLDEKEVEIKAKAKKASVKHQYSCGILKDFGERVFKANKFVLMSQKFPNSPYSELVKLVDDIKDIYKECCAGDMLECMDDRAELMNYICSKQDVFSSKIKGCCEKPVVERSQCIIEAEFDDKPDNLPSLVETYIQDKEVCNRFEAGHDAFLSKFLYDYSRRHPEFSSQLILRIAKGYETLLEKCCKTDDPAACYGNAVEDLNKHIKETQDVVKTNCELLNTHGEGDFLKALLIRYTKKMPQVSTETLLEIGKKMTHVGTKCCNLPEDKRLPCSEGYLNIVIQDMCRRQETTPINDNVSHCCRDSYAYRRPCFTSMGVDTKYVPPPFNPDMFNFDENLCTAPPAERELGQMKLLVNLIKRKPQMTEEQIKTIADGFTSMVDKCCKQSDIVSCLGEE</sequence>
<keyword evidence="8 12" id="KW-0186">Copper</keyword>
<dbReference type="PIRSF" id="PIRSF002520">
    <property type="entry name" value="Serum_albumin_subgroup"/>
    <property type="match status" value="1"/>
</dbReference>
<dbReference type="PROSITE" id="PS00212">
    <property type="entry name" value="ALBUMIN_1"/>
    <property type="match status" value="2"/>
</dbReference>
<dbReference type="InterPro" id="IPR014760">
    <property type="entry name" value="Serum_albumin_N"/>
</dbReference>
<feature type="disulfide bond" evidence="13">
    <location>
        <begin position="542"/>
        <end position="587"/>
    </location>
</feature>
<evidence type="ECO:0000313" key="16">
    <source>
        <dbReference type="EMBL" id="NXO00573.1"/>
    </source>
</evidence>
<feature type="binding site" evidence="12">
    <location>
        <position position="280"/>
    </location>
    <ligand>
        <name>Ca(2+)</name>
        <dbReference type="ChEBI" id="CHEBI:29108"/>
        <label>1</label>
    </ligand>
</feature>
<feature type="disulfide bond" evidence="13">
    <location>
        <begin position="293"/>
        <end position="307"/>
    </location>
</feature>
<accession>A0A7L1NLZ0</accession>
<dbReference type="GO" id="GO:0072562">
    <property type="term" value="C:blood microparticle"/>
    <property type="evidence" value="ECO:0007669"/>
    <property type="project" value="TreeGrafter"/>
</dbReference>
<evidence type="ECO:0000256" key="14">
    <source>
        <dbReference type="SAM" id="SignalP"/>
    </source>
</evidence>
<evidence type="ECO:0000256" key="2">
    <source>
        <dbReference type="ARBA" id="ARBA00022525"/>
    </source>
</evidence>
<reference evidence="16 17" key="1">
    <citation type="submission" date="2019-09" db="EMBL/GenBank/DDBJ databases">
        <title>Bird 10,000 Genomes (B10K) Project - Family phase.</title>
        <authorList>
            <person name="Zhang G."/>
        </authorList>
    </citation>
    <scope>NUCLEOTIDE SEQUENCE [LARGE SCALE GENOMIC DNA]</scope>
    <source>
        <strain evidence="16">B10K-DU-002-35</strain>
        <tissue evidence="16">Muscle</tissue>
    </source>
</reference>
<dbReference type="GO" id="GO:0008289">
    <property type="term" value="F:lipid binding"/>
    <property type="evidence" value="ECO:0007669"/>
    <property type="project" value="UniProtKB-KW"/>
</dbReference>
<organism evidence="16 17">
    <name type="scientific">Rhinopomastus cyanomelas</name>
    <name type="common">Common scimitarbill</name>
    <dbReference type="NCBI Taxonomy" id="113115"/>
    <lineage>
        <taxon>Eukaryota</taxon>
        <taxon>Metazoa</taxon>
        <taxon>Chordata</taxon>
        <taxon>Craniata</taxon>
        <taxon>Vertebrata</taxon>
        <taxon>Euteleostomi</taxon>
        <taxon>Archelosauria</taxon>
        <taxon>Archosauria</taxon>
        <taxon>Dinosauria</taxon>
        <taxon>Saurischia</taxon>
        <taxon>Theropoda</taxon>
        <taxon>Coelurosauria</taxon>
        <taxon>Aves</taxon>
        <taxon>Neognathae</taxon>
        <taxon>Neoaves</taxon>
        <taxon>Telluraves</taxon>
        <taxon>Coraciimorphae</taxon>
        <taxon>Bucerotiformes</taxon>
        <taxon>Rhinopomastidae</taxon>
        <taxon>Rhinopomastus</taxon>
    </lineage>
</organism>
<comment type="subcellular location">
    <subcellularLocation>
        <location evidence="1">Secreted</location>
    </subcellularLocation>
</comment>
<protein>
    <recommendedName>
        <fullName evidence="11">Albumin</fullName>
    </recommendedName>
</protein>
<dbReference type="PRINTS" id="PR00802">
    <property type="entry name" value="SERUMALBUMIN"/>
</dbReference>
<dbReference type="AlphaFoldDB" id="A0A7L1NLZ0"/>
<dbReference type="FunFam" id="1.10.246.10:FF:000003">
    <property type="entry name" value="Serum albumin"/>
    <property type="match status" value="1"/>
</dbReference>
<dbReference type="PANTHER" id="PTHR11385:SF14">
    <property type="entry name" value="AFAMIN"/>
    <property type="match status" value="1"/>
</dbReference>
<feature type="binding site" evidence="12">
    <location>
        <position position="40"/>
    </location>
    <ligand>
        <name>Ca(2+)</name>
        <dbReference type="ChEBI" id="CHEBI:29108"/>
        <label>1</label>
    </ligand>
</feature>
<feature type="disulfide bond" evidence="13">
    <location>
        <begin position="306"/>
        <end position="317"/>
    </location>
</feature>
<feature type="binding site" evidence="12">
    <location>
        <position position="30"/>
    </location>
    <ligand>
        <name>Ca(2+)</name>
        <dbReference type="ChEBI" id="CHEBI:29108"/>
        <label>1</label>
    </ligand>
</feature>
<feature type="disulfide bond" evidence="13">
    <location>
        <begin position="273"/>
        <end position="281"/>
    </location>
</feature>
<keyword evidence="7 12" id="KW-0106">Calcium</keyword>
<keyword evidence="9" id="KW-0446">Lipid-binding</keyword>
<evidence type="ECO:0000256" key="7">
    <source>
        <dbReference type="ARBA" id="ARBA00022837"/>
    </source>
</evidence>
<keyword evidence="2" id="KW-0964">Secreted</keyword>
<feature type="binding site" evidence="12">
    <location>
        <position position="272"/>
    </location>
    <ligand>
        <name>Ca(2+)</name>
        <dbReference type="ChEBI" id="CHEBI:29108"/>
        <label>1</label>
    </ligand>
</feature>
<dbReference type="FunFam" id="1.10.246.10:FF:000001">
    <property type="entry name" value="Serum albumin"/>
    <property type="match status" value="2"/>
</dbReference>
<dbReference type="FunFam" id="1.10.246.10:FF:000002">
    <property type="entry name" value="Serum albumin"/>
    <property type="match status" value="2"/>
</dbReference>
<dbReference type="InterPro" id="IPR000264">
    <property type="entry name" value="ALB/AFP/VDB"/>
</dbReference>
<feature type="domain" description="Albumin" evidence="15">
    <location>
        <begin position="215"/>
        <end position="407"/>
    </location>
</feature>
<evidence type="ECO:0000256" key="5">
    <source>
        <dbReference type="ARBA" id="ARBA00022737"/>
    </source>
</evidence>
<dbReference type="InterPro" id="IPR020858">
    <property type="entry name" value="Serum_albumin-like"/>
</dbReference>
<feature type="binding site" evidence="12">
    <location>
        <position position="33"/>
    </location>
    <ligand>
        <name>Ca(2+)</name>
        <dbReference type="ChEBI" id="CHEBI:29108"/>
        <label>1</label>
    </ligand>
</feature>
<evidence type="ECO:0000256" key="6">
    <source>
        <dbReference type="ARBA" id="ARBA00022833"/>
    </source>
</evidence>
<dbReference type="Gene3D" id="1.10.246.10">
    <property type="match status" value="6"/>
</dbReference>
<feature type="disulfide bond" evidence="13">
    <location>
        <begin position="420"/>
        <end position="466"/>
    </location>
</feature>
<feature type="non-terminal residue" evidence="16">
    <location>
        <position position="1"/>
    </location>
</feature>
<dbReference type="SUPFAM" id="SSF48552">
    <property type="entry name" value="Serum albumin-like"/>
    <property type="match status" value="3"/>
</dbReference>
<evidence type="ECO:0000256" key="13">
    <source>
        <dbReference type="PIRSR" id="PIRSR002520-2"/>
    </source>
</evidence>
<evidence type="ECO:0000256" key="9">
    <source>
        <dbReference type="ARBA" id="ARBA00023121"/>
    </source>
</evidence>
<keyword evidence="4 14" id="KW-0732">Signal</keyword>
<evidence type="ECO:0000256" key="12">
    <source>
        <dbReference type="PIRSR" id="PIRSR002520-1"/>
    </source>
</evidence>
<feature type="binding site" evidence="12">
    <location>
        <position position="277"/>
    </location>
    <ligand>
        <name>Ca(2+)</name>
        <dbReference type="ChEBI" id="CHEBI:29108"/>
        <label>1</label>
    </ligand>
</feature>
<evidence type="ECO:0000256" key="4">
    <source>
        <dbReference type="ARBA" id="ARBA00022729"/>
    </source>
</evidence>
<dbReference type="GO" id="GO:0046872">
    <property type="term" value="F:metal ion binding"/>
    <property type="evidence" value="ECO:0007669"/>
    <property type="project" value="UniProtKB-KW"/>
</dbReference>
<feature type="disulfide bond" evidence="13">
    <location>
        <begin position="102"/>
        <end position="118"/>
    </location>
</feature>
<evidence type="ECO:0000256" key="10">
    <source>
        <dbReference type="ARBA" id="ARBA00023157"/>
    </source>
</evidence>
<feature type="binding site" evidence="12">
    <location>
        <position position="283"/>
    </location>
    <ligand>
        <name>Ca(2+)</name>
        <dbReference type="ChEBI" id="CHEBI:29108"/>
        <label>2</label>
    </ligand>
</feature>
<feature type="binding site" evidence="12">
    <location>
        <position position="277"/>
    </location>
    <ligand>
        <name>Zn(2+)</name>
        <dbReference type="ChEBI" id="CHEBI:29105"/>
    </ligand>
</feature>
<evidence type="ECO:0000259" key="15">
    <source>
        <dbReference type="PROSITE" id="PS51438"/>
    </source>
</evidence>
<feature type="disulfide bond" evidence="13">
    <location>
        <begin position="465"/>
        <end position="476"/>
    </location>
</feature>
<feature type="disulfide bond" evidence="13">
    <location>
        <begin position="586"/>
        <end position="595"/>
    </location>
</feature>
<evidence type="ECO:0000313" key="17">
    <source>
        <dbReference type="Proteomes" id="UP000565785"/>
    </source>
</evidence>
<feature type="disulfide bond" evidence="13">
    <location>
        <begin position="344"/>
        <end position="389"/>
    </location>
</feature>
<dbReference type="SMART" id="SM00103">
    <property type="entry name" value="ALBUMIN"/>
    <property type="match status" value="3"/>
</dbReference>
<feature type="domain" description="Albumin" evidence="15">
    <location>
        <begin position="408"/>
        <end position="599"/>
    </location>
</feature>
<feature type="chain" id="PRO_5029640155" description="Albumin" evidence="14">
    <location>
        <begin position="19"/>
        <end position="599"/>
    </location>
</feature>
<gene>
    <name evidence="16" type="primary">Alb</name>
    <name evidence="16" type="ORF">RHICYA_R12086</name>
</gene>
<evidence type="ECO:0000256" key="1">
    <source>
        <dbReference type="ARBA" id="ARBA00004613"/>
    </source>
</evidence>
<dbReference type="InterPro" id="IPR020857">
    <property type="entry name" value="Serum_albumin_CS"/>
</dbReference>
<feature type="domain" description="Albumin" evidence="15">
    <location>
        <begin position="22"/>
        <end position="214"/>
    </location>
</feature>
<keyword evidence="10 13" id="KW-1015">Disulfide bond</keyword>
<keyword evidence="5" id="KW-0677">Repeat</keyword>
<feature type="signal peptide" evidence="14">
    <location>
        <begin position="1"/>
        <end position="18"/>
    </location>
</feature>
<feature type="disulfide bond" evidence="13">
    <location>
        <begin position="388"/>
        <end position="397"/>
    </location>
</feature>
<feature type="disulfide bond" evidence="13">
    <location>
        <begin position="489"/>
        <end position="505"/>
    </location>
</feature>
<feature type="disulfide bond" evidence="13">
    <location>
        <begin position="228"/>
        <end position="274"/>
    </location>
</feature>
<dbReference type="GO" id="GO:0005737">
    <property type="term" value="C:cytoplasm"/>
    <property type="evidence" value="ECO:0007669"/>
    <property type="project" value="TreeGrafter"/>
</dbReference>
<dbReference type="PANTHER" id="PTHR11385">
    <property type="entry name" value="SERUM ALBUMIN-RELATED"/>
    <property type="match status" value="1"/>
</dbReference>
<evidence type="ECO:0000256" key="3">
    <source>
        <dbReference type="ARBA" id="ARBA00022723"/>
    </source>
</evidence>
<keyword evidence="17" id="KW-1185">Reference proteome</keyword>
<feature type="disulfide bond" evidence="13">
    <location>
        <begin position="117"/>
        <end position="128"/>
    </location>
</feature>
<dbReference type="Proteomes" id="UP000565785">
    <property type="component" value="Unassembled WGS sequence"/>
</dbReference>
<feature type="non-terminal residue" evidence="16">
    <location>
        <position position="599"/>
    </location>
</feature>
<evidence type="ECO:0000256" key="8">
    <source>
        <dbReference type="ARBA" id="ARBA00023008"/>
    </source>
</evidence>
<feature type="disulfide bond" evidence="13">
    <location>
        <begin position="196"/>
        <end position="205"/>
    </location>
</feature>
<name>A0A7L1NLZ0_RHICY</name>
<proteinExistence type="predicted"/>
<dbReference type="OrthoDB" id="9875082at2759"/>
<feature type="disulfide bond" evidence="13">
    <location>
        <begin position="152"/>
        <end position="197"/>
    </location>
</feature>
<dbReference type="CDD" id="cd00015">
    <property type="entry name" value="ALBUMIN"/>
    <property type="match status" value="3"/>
</dbReference>
<dbReference type="InterPro" id="IPR021177">
    <property type="entry name" value="Serum_albumin/AFP/Afamin"/>
</dbReference>
<keyword evidence="6 12" id="KW-0862">Zinc</keyword>